<dbReference type="RefSeq" id="WP_370565937.1">
    <property type="nucleotide sequence ID" value="NZ_JBFWIB010000049.1"/>
</dbReference>
<dbReference type="InterPro" id="IPR001254">
    <property type="entry name" value="Trypsin_dom"/>
</dbReference>
<evidence type="ECO:0000259" key="3">
    <source>
        <dbReference type="PROSITE" id="PS50240"/>
    </source>
</evidence>
<dbReference type="PRINTS" id="PR00722">
    <property type="entry name" value="CHYMOTRYPSIN"/>
</dbReference>
<evidence type="ECO:0000313" key="4">
    <source>
        <dbReference type="EMBL" id="MEZ0476940.1"/>
    </source>
</evidence>
<name>A0ABV4HW12_9GAMM</name>
<dbReference type="PANTHER" id="PTHR24250">
    <property type="entry name" value="CHYMOTRYPSIN-RELATED"/>
    <property type="match status" value="1"/>
</dbReference>
<evidence type="ECO:0000256" key="1">
    <source>
        <dbReference type="ARBA" id="ARBA00023157"/>
    </source>
</evidence>
<evidence type="ECO:0000313" key="5">
    <source>
        <dbReference type="Proteomes" id="UP001566331"/>
    </source>
</evidence>
<keyword evidence="5" id="KW-1185">Reference proteome</keyword>
<keyword evidence="2" id="KW-0732">Signal</keyword>
<dbReference type="PROSITE" id="PS50240">
    <property type="entry name" value="TRYPSIN_DOM"/>
    <property type="match status" value="1"/>
</dbReference>
<dbReference type="EMBL" id="JBFWIC010000073">
    <property type="protein sequence ID" value="MEZ0476940.1"/>
    <property type="molecule type" value="Genomic_DNA"/>
</dbReference>
<organism evidence="4 5">
    <name type="scientific">Luteimonas salinilitoris</name>
    <dbReference type="NCBI Taxonomy" id="3237697"/>
    <lineage>
        <taxon>Bacteria</taxon>
        <taxon>Pseudomonadati</taxon>
        <taxon>Pseudomonadota</taxon>
        <taxon>Gammaproteobacteria</taxon>
        <taxon>Lysobacterales</taxon>
        <taxon>Lysobacteraceae</taxon>
        <taxon>Luteimonas</taxon>
    </lineage>
</organism>
<feature type="signal peptide" evidence="2">
    <location>
        <begin position="1"/>
        <end position="18"/>
    </location>
</feature>
<dbReference type="InterPro" id="IPR009003">
    <property type="entry name" value="Peptidase_S1_PA"/>
</dbReference>
<dbReference type="SUPFAM" id="SSF50494">
    <property type="entry name" value="Trypsin-like serine proteases"/>
    <property type="match status" value="1"/>
</dbReference>
<gene>
    <name evidence="4" type="ORF">AB6713_20400</name>
</gene>
<dbReference type="SMART" id="SM00020">
    <property type="entry name" value="Tryp_SPc"/>
    <property type="match status" value="1"/>
</dbReference>
<dbReference type="GO" id="GO:0016787">
    <property type="term" value="F:hydrolase activity"/>
    <property type="evidence" value="ECO:0007669"/>
    <property type="project" value="UniProtKB-KW"/>
</dbReference>
<dbReference type="Pfam" id="PF00089">
    <property type="entry name" value="Trypsin"/>
    <property type="match status" value="1"/>
</dbReference>
<keyword evidence="4" id="KW-0378">Hydrolase</keyword>
<sequence>MTRCLLPLLLAASYTASAVVIRHDVEDAEYQIPVSAFPALADMPGEGHGVLIAPQWVITVAHAVPSECEVTINGMPRKVEHVYMHPGYKKPPEALVNDALASGDSSRLVEFLADSDDIALMKLASPIADVTPVALYRENDEVGEIVELIGKGATGNGVDGLAIHAAHRTRLRRAFNVVVGADSRWISYTFDTPPLALPLEGISGNGDSGGPVIIDHRGQKQLAGLASFDRYYPQSSVRAFHAGLYGQVVNSVRISRYITWIERVMSDAPQQEG</sequence>
<comment type="caution">
    <text evidence="4">The sequence shown here is derived from an EMBL/GenBank/DDBJ whole genome shotgun (WGS) entry which is preliminary data.</text>
</comment>
<dbReference type="InterPro" id="IPR043504">
    <property type="entry name" value="Peptidase_S1_PA_chymotrypsin"/>
</dbReference>
<proteinExistence type="predicted"/>
<dbReference type="Gene3D" id="2.40.10.10">
    <property type="entry name" value="Trypsin-like serine proteases"/>
    <property type="match status" value="1"/>
</dbReference>
<protein>
    <submittedName>
        <fullName evidence="4">Trypsin-like serine protease</fullName>
        <ecNumber evidence="4">3.4.21.-</ecNumber>
    </submittedName>
</protein>
<feature type="chain" id="PRO_5045296434" evidence="2">
    <location>
        <begin position="19"/>
        <end position="273"/>
    </location>
</feature>
<dbReference type="EC" id="3.4.21.-" evidence="4"/>
<evidence type="ECO:0000256" key="2">
    <source>
        <dbReference type="SAM" id="SignalP"/>
    </source>
</evidence>
<keyword evidence="1" id="KW-1015">Disulfide bond</keyword>
<feature type="domain" description="Peptidase S1" evidence="3">
    <location>
        <begin position="25"/>
        <end position="266"/>
    </location>
</feature>
<dbReference type="Proteomes" id="UP001566331">
    <property type="component" value="Unassembled WGS sequence"/>
</dbReference>
<reference evidence="4 5" key="1">
    <citation type="submission" date="2024-07" db="EMBL/GenBank/DDBJ databases">
        <title>Luteimonas salilacus sp. nov., isolated from the shore soil of Salt Lake in Tibet of China.</title>
        <authorList>
            <person name="Zhang X."/>
            <person name="Li A."/>
        </authorList>
    </citation>
    <scope>NUCLEOTIDE SEQUENCE [LARGE SCALE GENOMIC DNA]</scope>
    <source>
        <strain evidence="4 5">B3-2-R+30</strain>
    </source>
</reference>
<accession>A0ABV4HW12</accession>
<dbReference type="InterPro" id="IPR001314">
    <property type="entry name" value="Peptidase_S1A"/>
</dbReference>